<evidence type="ECO:0000313" key="8">
    <source>
        <dbReference type="Proteomes" id="UP000184038"/>
    </source>
</evidence>
<protein>
    <submittedName>
        <fullName evidence="7">Two-component system, sensor histidine kinase YesM</fullName>
    </submittedName>
</protein>
<dbReference type="Pfam" id="PF06580">
    <property type="entry name" value="His_kinase"/>
    <property type="match status" value="1"/>
</dbReference>
<dbReference type="PROSITE" id="PS50885">
    <property type="entry name" value="HAMP"/>
    <property type="match status" value="1"/>
</dbReference>
<evidence type="ECO:0000313" key="7">
    <source>
        <dbReference type="EMBL" id="SHN03450.1"/>
    </source>
</evidence>
<dbReference type="InterPro" id="IPR050640">
    <property type="entry name" value="Bact_2-comp_sensor_kinase"/>
</dbReference>
<dbReference type="Gene3D" id="3.30.565.10">
    <property type="entry name" value="Histidine kinase-like ATPase, C-terminal domain"/>
    <property type="match status" value="1"/>
</dbReference>
<feature type="domain" description="HAMP" evidence="6">
    <location>
        <begin position="324"/>
        <end position="376"/>
    </location>
</feature>
<dbReference type="EMBL" id="FRCP01000029">
    <property type="protein sequence ID" value="SHN03450.1"/>
    <property type="molecule type" value="Genomic_DNA"/>
</dbReference>
<keyword evidence="4 7" id="KW-0418">Kinase</keyword>
<keyword evidence="3" id="KW-0808">Transferase</keyword>
<comment type="subcellular location">
    <subcellularLocation>
        <location evidence="1">Membrane</location>
    </subcellularLocation>
</comment>
<dbReference type="InterPro" id="IPR010559">
    <property type="entry name" value="Sig_transdc_His_kin_internal"/>
</dbReference>
<evidence type="ECO:0000256" key="4">
    <source>
        <dbReference type="ARBA" id="ARBA00022777"/>
    </source>
</evidence>
<dbReference type="InterPro" id="IPR003594">
    <property type="entry name" value="HATPase_dom"/>
</dbReference>
<dbReference type="GO" id="GO:0000155">
    <property type="term" value="F:phosphorelay sensor kinase activity"/>
    <property type="evidence" value="ECO:0007669"/>
    <property type="project" value="InterPro"/>
</dbReference>
<evidence type="ECO:0000256" key="5">
    <source>
        <dbReference type="SAM" id="Phobius"/>
    </source>
</evidence>
<proteinExistence type="predicted"/>
<dbReference type="GO" id="GO:0016020">
    <property type="term" value="C:membrane"/>
    <property type="evidence" value="ECO:0007669"/>
    <property type="project" value="UniProtKB-SubCell"/>
</dbReference>
<evidence type="ECO:0000256" key="1">
    <source>
        <dbReference type="ARBA" id="ARBA00004370"/>
    </source>
</evidence>
<dbReference type="SMART" id="SM00387">
    <property type="entry name" value="HATPase_c"/>
    <property type="match status" value="1"/>
</dbReference>
<keyword evidence="8" id="KW-1185">Reference proteome</keyword>
<evidence type="ECO:0000256" key="3">
    <source>
        <dbReference type="ARBA" id="ARBA00022679"/>
    </source>
</evidence>
<feature type="transmembrane region" description="Helical" evidence="5">
    <location>
        <begin position="20"/>
        <end position="39"/>
    </location>
</feature>
<dbReference type="InterPro" id="IPR003660">
    <property type="entry name" value="HAMP_dom"/>
</dbReference>
<evidence type="ECO:0000259" key="6">
    <source>
        <dbReference type="PROSITE" id="PS50885"/>
    </source>
</evidence>
<name>A0A1M7NIE1_9FIRM</name>
<dbReference type="RefSeq" id="WP_170865569.1">
    <property type="nucleotide sequence ID" value="NZ_FRCP01000029.1"/>
</dbReference>
<organism evidence="7 8">
    <name type="scientific">Anaerosporobacter mobilis DSM 15930</name>
    <dbReference type="NCBI Taxonomy" id="1120996"/>
    <lineage>
        <taxon>Bacteria</taxon>
        <taxon>Bacillati</taxon>
        <taxon>Bacillota</taxon>
        <taxon>Clostridia</taxon>
        <taxon>Lachnospirales</taxon>
        <taxon>Lachnospiraceae</taxon>
        <taxon>Anaerosporobacter</taxon>
    </lineage>
</organism>
<sequence length="598" mass="68869">MRNKFTGRIKKELTIRRKMFLIYIIGGFIPMLFVSLYLINGTKNIIIQQNKSSEISELQLIGDGIFENVRTIAEASQRLYFMEIIEKLGAHQYDSKSEELVNDYNTLNKKLRNECLNYFNHEIENICFYFNNSTLSQNLRVAMINEEVSELPWFKKTLEANGRLICAFHEDSMNYKKYLSFSRIIRTQGGIDVGVAVISMKEERILFPLQEHDTETVLVLNDEEIIYSNSNDTNKYELVHIIKDSAKNNESDHEICKNVIYKGKDSVLTVIPVTYTGLEDKLSVVSIRPYADILKRANQQSLKSILIIMGSFIIAISIISVFAWNFSSRINNFKVQMHKASRGQFDIAEHIGGEDEISYLYDDLGLMINSIEALISQVYEEQVQKEMLYSRQKEMEFSMLASQINPHFLYNTLETIRMKARVNGQEEIEDIVKMLAKIMRHNLQVMDKQVALKQELNMVESYLKIQTYRFEDRVTYSIHVNCNVDTIYTIPLILQPIVENAMVHGIEMKKGTGHIAIYIDKIGDTICIQVIDNGIGFSEDKLQNIKEHINSATDRIGSHIGLRNVNQRVKLLYGEGYGISIQSEPLVRTIVQITIPRG</sequence>
<keyword evidence="2" id="KW-0597">Phosphoprotein</keyword>
<dbReference type="InterPro" id="IPR036890">
    <property type="entry name" value="HATPase_C_sf"/>
</dbReference>
<keyword evidence="5" id="KW-0812">Transmembrane</keyword>
<feature type="transmembrane region" description="Helical" evidence="5">
    <location>
        <begin position="305"/>
        <end position="327"/>
    </location>
</feature>
<evidence type="ECO:0000256" key="2">
    <source>
        <dbReference type="ARBA" id="ARBA00022553"/>
    </source>
</evidence>
<dbReference type="AlphaFoldDB" id="A0A1M7NIE1"/>
<gene>
    <name evidence="7" type="ORF">SAMN02746066_04520</name>
</gene>
<dbReference type="SUPFAM" id="SSF55874">
    <property type="entry name" value="ATPase domain of HSP90 chaperone/DNA topoisomerase II/histidine kinase"/>
    <property type="match status" value="1"/>
</dbReference>
<dbReference type="Proteomes" id="UP000184038">
    <property type="component" value="Unassembled WGS sequence"/>
</dbReference>
<reference evidence="7 8" key="1">
    <citation type="submission" date="2016-11" db="EMBL/GenBank/DDBJ databases">
        <authorList>
            <person name="Jaros S."/>
            <person name="Januszkiewicz K."/>
            <person name="Wedrychowicz H."/>
        </authorList>
    </citation>
    <scope>NUCLEOTIDE SEQUENCE [LARGE SCALE GENOMIC DNA]</scope>
    <source>
        <strain evidence="7 8">DSM 15930</strain>
    </source>
</reference>
<dbReference type="PANTHER" id="PTHR34220">
    <property type="entry name" value="SENSOR HISTIDINE KINASE YPDA"/>
    <property type="match status" value="1"/>
</dbReference>
<dbReference type="STRING" id="1120996.SAMN02746066_04520"/>
<dbReference type="Pfam" id="PF02518">
    <property type="entry name" value="HATPase_c"/>
    <property type="match status" value="1"/>
</dbReference>
<keyword evidence="5" id="KW-1133">Transmembrane helix</keyword>
<accession>A0A1M7NIE1</accession>
<keyword evidence="5" id="KW-0472">Membrane</keyword>
<dbReference type="Gene3D" id="6.10.340.10">
    <property type="match status" value="1"/>
</dbReference>
<dbReference type="PANTHER" id="PTHR34220:SF7">
    <property type="entry name" value="SENSOR HISTIDINE KINASE YPDA"/>
    <property type="match status" value="1"/>
</dbReference>